<dbReference type="Proteomes" id="UP001162164">
    <property type="component" value="Unassembled WGS sequence"/>
</dbReference>
<name>A0ABQ9JDH9_9CUCU</name>
<gene>
    <name evidence="1" type="ORF">NQ317_012993</name>
</gene>
<protein>
    <submittedName>
        <fullName evidence="1">Uncharacterized protein</fullName>
    </submittedName>
</protein>
<evidence type="ECO:0000313" key="2">
    <source>
        <dbReference type="Proteomes" id="UP001162164"/>
    </source>
</evidence>
<reference evidence="1" key="1">
    <citation type="journal article" date="2023" name="Insect Mol. Biol.">
        <title>Genome sequencing provides insights into the evolution of gene families encoding plant cell wall-degrading enzymes in longhorned beetles.</title>
        <authorList>
            <person name="Shin N.R."/>
            <person name="Okamura Y."/>
            <person name="Kirsch R."/>
            <person name="Pauchet Y."/>
        </authorList>
    </citation>
    <scope>NUCLEOTIDE SEQUENCE</scope>
    <source>
        <strain evidence="1">MMC_N1</strain>
    </source>
</reference>
<sequence>MARQISEDVSVTLKELVKQISGIKEDSDNLGHIEKQVITKFLLCLSERPTSNFLNNPEEYKTAELEEKEEIDWGEYLKEGIERWSPNFEDTSSDKSTTVDFRTTREELLATIQHTWYNKDRFFMPPPSDWEQANTGILWDKFLEEQVAGLIPIEKASVLSEYKVIREILWQLWIPHTSAVFELIDDKLKPKSNVTISSVRYFFRQFSKSLDVTTEESIIEQP</sequence>
<keyword evidence="2" id="KW-1185">Reference proteome</keyword>
<evidence type="ECO:0000313" key="1">
    <source>
        <dbReference type="EMBL" id="KAJ8975654.1"/>
    </source>
</evidence>
<dbReference type="EMBL" id="JAPWTJ010000786">
    <property type="protein sequence ID" value="KAJ8975654.1"/>
    <property type="molecule type" value="Genomic_DNA"/>
</dbReference>
<organism evidence="1 2">
    <name type="scientific">Molorchus minor</name>
    <dbReference type="NCBI Taxonomy" id="1323400"/>
    <lineage>
        <taxon>Eukaryota</taxon>
        <taxon>Metazoa</taxon>
        <taxon>Ecdysozoa</taxon>
        <taxon>Arthropoda</taxon>
        <taxon>Hexapoda</taxon>
        <taxon>Insecta</taxon>
        <taxon>Pterygota</taxon>
        <taxon>Neoptera</taxon>
        <taxon>Endopterygota</taxon>
        <taxon>Coleoptera</taxon>
        <taxon>Polyphaga</taxon>
        <taxon>Cucujiformia</taxon>
        <taxon>Chrysomeloidea</taxon>
        <taxon>Cerambycidae</taxon>
        <taxon>Lamiinae</taxon>
        <taxon>Monochamini</taxon>
        <taxon>Molorchus</taxon>
    </lineage>
</organism>
<comment type="caution">
    <text evidence="1">The sequence shown here is derived from an EMBL/GenBank/DDBJ whole genome shotgun (WGS) entry which is preliminary data.</text>
</comment>
<accession>A0ABQ9JDH9</accession>
<proteinExistence type="predicted"/>